<dbReference type="AlphaFoldDB" id="A0AAQ0MJM6"/>
<keyword evidence="2" id="KW-1185">Reference proteome</keyword>
<gene>
    <name evidence="1" type="ORF">D9V42_01325</name>
</gene>
<dbReference type="InterPro" id="IPR010982">
    <property type="entry name" value="Lambda_DNA-bd_dom_sf"/>
</dbReference>
<evidence type="ECO:0008006" key="3">
    <source>
        <dbReference type="Google" id="ProtNLM"/>
    </source>
</evidence>
<sequence length="59" mass="6703">MKDVIQKLLDSDISSYKIGKETGVSNSIIQRLRNGERTIGNLTLDTAEKLYEYAKAHLY</sequence>
<dbReference type="Proteomes" id="UP000269505">
    <property type="component" value="Unassembled WGS sequence"/>
</dbReference>
<name>A0AAQ0MJM6_9STAP</name>
<dbReference type="SUPFAM" id="SSF47413">
    <property type="entry name" value="lambda repressor-like DNA-binding domains"/>
    <property type="match status" value="1"/>
</dbReference>
<reference evidence="1 2" key="1">
    <citation type="submission" date="2018-10" db="EMBL/GenBank/DDBJ databases">
        <title>Staphylococcus pseudoxylosus sp. nov., isolated from bovine mastitis.</title>
        <authorList>
            <person name="Macfadyen A.C."/>
            <person name="Leroy S."/>
            <person name="Harrison E.M."/>
            <person name="Parkhill J."/>
            <person name="Holmes M.A."/>
            <person name="Paterson G.K."/>
        </authorList>
    </citation>
    <scope>NUCLEOTIDE SEQUENCE [LARGE SCALE GENOMIC DNA]</scope>
    <source>
        <strain evidence="1 2">S04009</strain>
    </source>
</reference>
<dbReference type="GO" id="GO:0003677">
    <property type="term" value="F:DNA binding"/>
    <property type="evidence" value="ECO:0007669"/>
    <property type="project" value="InterPro"/>
</dbReference>
<protein>
    <recommendedName>
        <fullName evidence="3">XRE family transcriptional regulator</fullName>
    </recommendedName>
</protein>
<proteinExistence type="predicted"/>
<evidence type="ECO:0000313" key="2">
    <source>
        <dbReference type="Proteomes" id="UP000269505"/>
    </source>
</evidence>
<organism evidence="1 2">
    <name type="scientific">Staphylococcus pseudoxylosus</name>
    <dbReference type="NCBI Taxonomy" id="2282419"/>
    <lineage>
        <taxon>Bacteria</taxon>
        <taxon>Bacillati</taxon>
        <taxon>Bacillota</taxon>
        <taxon>Bacilli</taxon>
        <taxon>Bacillales</taxon>
        <taxon>Staphylococcaceae</taxon>
        <taxon>Staphylococcus</taxon>
    </lineage>
</organism>
<accession>A0AAQ0MJM6</accession>
<dbReference type="EMBL" id="RCVN01000001">
    <property type="protein sequence ID" value="RMI86462.1"/>
    <property type="molecule type" value="Genomic_DNA"/>
</dbReference>
<comment type="caution">
    <text evidence="1">The sequence shown here is derived from an EMBL/GenBank/DDBJ whole genome shotgun (WGS) entry which is preliminary data.</text>
</comment>
<dbReference type="RefSeq" id="WP_122062593.1">
    <property type="nucleotide sequence ID" value="NZ_JAHCSS010000003.1"/>
</dbReference>
<evidence type="ECO:0000313" key="1">
    <source>
        <dbReference type="EMBL" id="RMI86462.1"/>
    </source>
</evidence>